<dbReference type="EMBL" id="MVHF01000029">
    <property type="protein sequence ID" value="ORA31740.1"/>
    <property type="molecule type" value="Genomic_DNA"/>
</dbReference>
<sequence length="62" mass="6782">MASSVPPPDVAATMARARACLTALERTADDLRALREGADAVKRRRRLLDDLAAEFGRQQQTT</sequence>
<proteinExistence type="predicted"/>
<keyword evidence="2" id="KW-1185">Reference proteome</keyword>
<comment type="caution">
    <text evidence="1">The sequence shown here is derived from an EMBL/GenBank/DDBJ whole genome shotgun (WGS) entry which is preliminary data.</text>
</comment>
<reference evidence="1 2" key="1">
    <citation type="submission" date="2017-02" db="EMBL/GenBank/DDBJ databases">
        <title>The new phylogeny of genus Mycobacterium.</title>
        <authorList>
            <person name="Tortoli E."/>
            <person name="Trovato A."/>
            <person name="Cirillo D.M."/>
        </authorList>
    </citation>
    <scope>NUCLEOTIDE SEQUENCE [LARGE SCALE GENOMIC DNA]</scope>
    <source>
        <strain evidence="1 2">RW6</strain>
    </source>
</reference>
<dbReference type="OrthoDB" id="4753131at2"/>
<dbReference type="AlphaFoldDB" id="A0A1X0ANX5"/>
<dbReference type="Proteomes" id="UP000192448">
    <property type="component" value="Unassembled WGS sequence"/>
</dbReference>
<evidence type="ECO:0000313" key="2">
    <source>
        <dbReference type="Proteomes" id="UP000192448"/>
    </source>
</evidence>
<dbReference type="STRING" id="1927124.BST13_24430"/>
<organism evidence="1 2">
    <name type="scientific">Mycobacterium aquaticum</name>
    <dbReference type="NCBI Taxonomy" id="1927124"/>
    <lineage>
        <taxon>Bacteria</taxon>
        <taxon>Bacillati</taxon>
        <taxon>Actinomycetota</taxon>
        <taxon>Actinomycetes</taxon>
        <taxon>Mycobacteriales</taxon>
        <taxon>Mycobacteriaceae</taxon>
        <taxon>Mycobacterium</taxon>
    </lineage>
</organism>
<accession>A0A1X0ANX5</accession>
<dbReference type="RefSeq" id="WP_142282831.1">
    <property type="nucleotide sequence ID" value="NZ_MVHF01000029.1"/>
</dbReference>
<name>A0A1X0ANX5_9MYCO</name>
<evidence type="ECO:0000313" key="1">
    <source>
        <dbReference type="EMBL" id="ORA31740.1"/>
    </source>
</evidence>
<protein>
    <submittedName>
        <fullName evidence="1">Uncharacterized protein</fullName>
    </submittedName>
</protein>
<gene>
    <name evidence="1" type="ORF">BST13_24430</name>
</gene>